<keyword evidence="4 6" id="KW-0472">Membrane</keyword>
<evidence type="ECO:0000256" key="2">
    <source>
        <dbReference type="ARBA" id="ARBA00022692"/>
    </source>
</evidence>
<feature type="transmembrane region" description="Helical" evidence="6">
    <location>
        <begin position="201"/>
        <end position="220"/>
    </location>
</feature>
<dbReference type="Pfam" id="PF07690">
    <property type="entry name" value="MFS_1"/>
    <property type="match status" value="1"/>
</dbReference>
<keyword evidence="2 6" id="KW-0812">Transmembrane</keyword>
<feature type="transmembrane region" description="Helical" evidence="6">
    <location>
        <begin position="226"/>
        <end position="249"/>
    </location>
</feature>
<sequence>MRVPTPPTTGTSKRRLFALLAVIILFSEIATFEILMVYPALPHIASSFNTLNVAWTMSIVTLAGATLMPMIGKASDKLGKKRVILFLAVVFIVGSVISAASTSFEMMLVGRAAQGALVGIVALSYSLVRDIMPREFVPIALGVVATGIGMSAVAGPFIAGWLIDGFGFRSVFWFLAVYVAALIPLYALVVPESPVRADRPVDYLGTLLLGPGVGVLLLGITKGSAWGWSTGRTVALLVIGSVMLALFVVRQRTTEHPLIDFAILFGRRFGPTVLAVACVGYMMNAHAFMMPILLQTPGGVPGISYGAGLSATAYALWTCALGIGAMVAGPLGGFCAKKFGPRQVLIVAAALFIFVMFLGSRLPQTLAEAITISAAAGFAVGFLHSSNANLVQDSLPAEQSGVGTTIAGVGMQLTSAVAVTVTGVIMANHVAGARPGGKAVLYADSAFVQGFGAAAVVGAVGIVIALVMKHGRAPAQGGLATPAPAPATSTAPREHV</sequence>
<evidence type="ECO:0000313" key="8">
    <source>
        <dbReference type="EMBL" id="SUF09034.1"/>
    </source>
</evidence>
<feature type="transmembrane region" description="Helical" evidence="6">
    <location>
        <begin position="139"/>
        <end position="159"/>
    </location>
</feature>
<dbReference type="AlphaFoldDB" id="A0A379PM91"/>
<reference evidence="8 9" key="1">
    <citation type="submission" date="2018-06" db="EMBL/GenBank/DDBJ databases">
        <authorList>
            <consortium name="Pathogen Informatics"/>
            <person name="Doyle S."/>
        </authorList>
    </citation>
    <scope>NUCLEOTIDE SEQUENCE [LARGE SCALE GENOMIC DNA]</scope>
    <source>
        <strain evidence="8 9">NCTC13296</strain>
    </source>
</reference>
<evidence type="ECO:0000256" key="4">
    <source>
        <dbReference type="ARBA" id="ARBA00023136"/>
    </source>
</evidence>
<feature type="transmembrane region" description="Helical" evidence="6">
    <location>
        <begin position="83"/>
        <end position="102"/>
    </location>
</feature>
<feature type="transmembrane region" description="Helical" evidence="6">
    <location>
        <begin position="366"/>
        <end position="384"/>
    </location>
</feature>
<dbReference type="PANTHER" id="PTHR42718:SF35">
    <property type="entry name" value="BLL0718 PROTEIN"/>
    <property type="match status" value="1"/>
</dbReference>
<feature type="transmembrane region" description="Helical" evidence="6">
    <location>
        <begin position="108"/>
        <end position="127"/>
    </location>
</feature>
<dbReference type="Gene3D" id="1.20.1250.20">
    <property type="entry name" value="MFS general substrate transporter like domains"/>
    <property type="match status" value="1"/>
</dbReference>
<comment type="subcellular location">
    <subcellularLocation>
        <location evidence="1">Cell membrane</location>
        <topology evidence="1">Multi-pass membrane protein</topology>
    </subcellularLocation>
</comment>
<accession>A0A379PM91</accession>
<feature type="transmembrane region" description="Helical" evidence="6">
    <location>
        <begin position="446"/>
        <end position="467"/>
    </location>
</feature>
<dbReference type="PROSITE" id="PS50850">
    <property type="entry name" value="MFS"/>
    <property type="match status" value="1"/>
</dbReference>
<evidence type="ECO:0000256" key="6">
    <source>
        <dbReference type="SAM" id="Phobius"/>
    </source>
</evidence>
<feature type="transmembrane region" description="Helical" evidence="6">
    <location>
        <begin position="343"/>
        <end position="360"/>
    </location>
</feature>
<dbReference type="PANTHER" id="PTHR42718">
    <property type="entry name" value="MAJOR FACILITATOR SUPERFAMILY MULTIDRUG TRANSPORTER MFSC"/>
    <property type="match status" value="1"/>
</dbReference>
<dbReference type="GO" id="GO:0022857">
    <property type="term" value="F:transmembrane transporter activity"/>
    <property type="evidence" value="ECO:0007669"/>
    <property type="project" value="InterPro"/>
</dbReference>
<gene>
    <name evidence="8" type="primary">emrB_4</name>
    <name evidence="8" type="ORF">NCTC13296_04231</name>
</gene>
<feature type="transmembrane region" description="Helical" evidence="6">
    <location>
        <begin position="405"/>
        <end position="426"/>
    </location>
</feature>
<keyword evidence="3 6" id="KW-1133">Transmembrane helix</keyword>
<dbReference type="SUPFAM" id="SSF103473">
    <property type="entry name" value="MFS general substrate transporter"/>
    <property type="match status" value="1"/>
</dbReference>
<name>A0A379PM91_9NOCA</name>
<organism evidence="8 9">
    <name type="scientific">Rhodococcus gordoniae</name>
    <dbReference type="NCBI Taxonomy" id="223392"/>
    <lineage>
        <taxon>Bacteria</taxon>
        <taxon>Bacillati</taxon>
        <taxon>Actinomycetota</taxon>
        <taxon>Actinomycetes</taxon>
        <taxon>Mycobacteriales</taxon>
        <taxon>Nocardiaceae</taxon>
        <taxon>Rhodococcus</taxon>
    </lineage>
</organism>
<dbReference type="EMBL" id="UGVI01000002">
    <property type="protein sequence ID" value="SUF09034.1"/>
    <property type="molecule type" value="Genomic_DNA"/>
</dbReference>
<evidence type="ECO:0000256" key="1">
    <source>
        <dbReference type="ARBA" id="ARBA00004651"/>
    </source>
</evidence>
<proteinExistence type="predicted"/>
<feature type="domain" description="Major facilitator superfamily (MFS) profile" evidence="7">
    <location>
        <begin position="19"/>
        <end position="473"/>
    </location>
</feature>
<dbReference type="InterPro" id="IPR011701">
    <property type="entry name" value="MFS"/>
</dbReference>
<feature type="transmembrane region" description="Helical" evidence="6">
    <location>
        <begin position="314"/>
        <end position="336"/>
    </location>
</feature>
<evidence type="ECO:0000256" key="3">
    <source>
        <dbReference type="ARBA" id="ARBA00022989"/>
    </source>
</evidence>
<dbReference type="Gene3D" id="1.20.1720.10">
    <property type="entry name" value="Multidrug resistance protein D"/>
    <property type="match status" value="1"/>
</dbReference>
<evidence type="ECO:0000256" key="5">
    <source>
        <dbReference type="SAM" id="MobiDB-lite"/>
    </source>
</evidence>
<dbReference type="GO" id="GO:0005886">
    <property type="term" value="C:plasma membrane"/>
    <property type="evidence" value="ECO:0007669"/>
    <property type="project" value="UniProtKB-SubCell"/>
</dbReference>
<feature type="transmembrane region" description="Helical" evidence="6">
    <location>
        <begin position="269"/>
        <end position="294"/>
    </location>
</feature>
<protein>
    <submittedName>
        <fullName evidence="8">Mfs transporter</fullName>
    </submittedName>
</protein>
<feature type="transmembrane region" description="Helical" evidence="6">
    <location>
        <begin position="53"/>
        <end position="71"/>
    </location>
</feature>
<dbReference type="Proteomes" id="UP000254569">
    <property type="component" value="Unassembled WGS sequence"/>
</dbReference>
<feature type="transmembrane region" description="Helical" evidence="6">
    <location>
        <begin position="16"/>
        <end position="41"/>
    </location>
</feature>
<evidence type="ECO:0000313" key="9">
    <source>
        <dbReference type="Proteomes" id="UP000254569"/>
    </source>
</evidence>
<dbReference type="InterPro" id="IPR020846">
    <property type="entry name" value="MFS_dom"/>
</dbReference>
<feature type="region of interest" description="Disordered" evidence="5">
    <location>
        <begin position="475"/>
        <end position="496"/>
    </location>
</feature>
<dbReference type="InterPro" id="IPR036259">
    <property type="entry name" value="MFS_trans_sf"/>
</dbReference>
<evidence type="ECO:0000259" key="7">
    <source>
        <dbReference type="PROSITE" id="PS50850"/>
    </source>
</evidence>
<feature type="transmembrane region" description="Helical" evidence="6">
    <location>
        <begin position="171"/>
        <end position="189"/>
    </location>
</feature>
<keyword evidence="9" id="KW-1185">Reference proteome</keyword>